<reference evidence="7" key="1">
    <citation type="submission" date="2016-11" db="UniProtKB">
        <authorList>
            <consortium name="WormBaseParasite"/>
        </authorList>
    </citation>
    <scope>IDENTIFICATION</scope>
</reference>
<evidence type="ECO:0000313" key="7">
    <source>
        <dbReference type="WBParaSite" id="Hba_18845"/>
    </source>
</evidence>
<dbReference type="GO" id="GO:0098621">
    <property type="term" value="F:O-phosphoseryl-tRNA(Sec) selenium transferase activity"/>
    <property type="evidence" value="ECO:0007669"/>
    <property type="project" value="InterPro"/>
</dbReference>
<dbReference type="InterPro" id="IPR019872">
    <property type="entry name" value="Sec-tRNA_Se_transferase"/>
</dbReference>
<dbReference type="Proteomes" id="UP000095283">
    <property type="component" value="Unplaced"/>
</dbReference>
<dbReference type="InterPro" id="IPR015424">
    <property type="entry name" value="PyrdxlP-dep_Trfase"/>
</dbReference>
<dbReference type="WBParaSite" id="Hba_18845">
    <property type="protein sequence ID" value="Hba_18845"/>
    <property type="gene ID" value="Hba_18845"/>
</dbReference>
<dbReference type="Gene3D" id="3.90.1150.10">
    <property type="entry name" value="Aspartate Aminotransferase, domain 1"/>
    <property type="match status" value="1"/>
</dbReference>
<dbReference type="InterPro" id="IPR015422">
    <property type="entry name" value="PyrdxlP-dep_Trfase_small"/>
</dbReference>
<organism evidence="6 7">
    <name type="scientific">Heterorhabditis bacteriophora</name>
    <name type="common">Entomopathogenic nematode worm</name>
    <dbReference type="NCBI Taxonomy" id="37862"/>
    <lineage>
        <taxon>Eukaryota</taxon>
        <taxon>Metazoa</taxon>
        <taxon>Ecdysozoa</taxon>
        <taxon>Nematoda</taxon>
        <taxon>Chromadorea</taxon>
        <taxon>Rhabditida</taxon>
        <taxon>Rhabditina</taxon>
        <taxon>Rhabditomorpha</taxon>
        <taxon>Strongyloidea</taxon>
        <taxon>Heterorhabditidae</taxon>
        <taxon>Heterorhabditis</taxon>
    </lineage>
</organism>
<keyword evidence="6" id="KW-1185">Reference proteome</keyword>
<dbReference type="SUPFAM" id="SSF53383">
    <property type="entry name" value="PLP-dependent transferases"/>
    <property type="match status" value="1"/>
</dbReference>
<dbReference type="PANTHER" id="PTHR12944">
    <property type="entry name" value="SOLUBLE LIVER ANTIGEN/LIVER PANCREAS ANTIGEN"/>
    <property type="match status" value="1"/>
</dbReference>
<protein>
    <submittedName>
        <fullName evidence="7">Sep-tRNA:Sec-tRNA synthase</fullName>
    </submittedName>
</protein>
<dbReference type="InterPro" id="IPR008829">
    <property type="entry name" value="SepSecS/SepCysS"/>
</dbReference>
<dbReference type="AlphaFoldDB" id="A0A1I7XMX3"/>
<sequence>MYEYRKRTFCKMKQLISSFAADIGETVYDVKDNHISLALTLSSIPAEKQTLFGSILFNRGITGARVVSSTIKKTTVEGYEFINFGSHSNEQHGGYLNVACAIGMTEIELEDLVVRLRSIYIKFSKQNGMADVSKELKVITYDENDD</sequence>
<accession>A0A1I7XMX3</accession>
<dbReference type="Pfam" id="PF05889">
    <property type="entry name" value="SepSecS"/>
    <property type="match status" value="1"/>
</dbReference>
<keyword evidence="4" id="KW-0648">Protein biosynthesis</keyword>
<dbReference type="GO" id="GO:0000049">
    <property type="term" value="F:tRNA binding"/>
    <property type="evidence" value="ECO:0007669"/>
    <property type="project" value="TreeGrafter"/>
</dbReference>
<comment type="cofactor">
    <cofactor evidence="1">
        <name>pyridoxal 5'-phosphate</name>
        <dbReference type="ChEBI" id="CHEBI:597326"/>
    </cofactor>
</comment>
<keyword evidence="3" id="KW-0663">Pyridoxal phosphate</keyword>
<dbReference type="GO" id="GO:0001514">
    <property type="term" value="P:selenocysteine incorporation"/>
    <property type="evidence" value="ECO:0007669"/>
    <property type="project" value="TreeGrafter"/>
</dbReference>
<evidence type="ECO:0000256" key="2">
    <source>
        <dbReference type="ARBA" id="ARBA00022679"/>
    </source>
</evidence>
<dbReference type="GO" id="GO:0001717">
    <property type="term" value="P:conversion of seryl-tRNAsec to selenocys-tRNAsec"/>
    <property type="evidence" value="ECO:0007669"/>
    <property type="project" value="InterPro"/>
</dbReference>
<evidence type="ECO:0000256" key="3">
    <source>
        <dbReference type="ARBA" id="ARBA00022898"/>
    </source>
</evidence>
<dbReference type="PANTHER" id="PTHR12944:SF2">
    <property type="entry name" value="O-PHOSPHOSERYL-TRNA(SEC) SELENIUM TRANSFERASE"/>
    <property type="match status" value="1"/>
</dbReference>
<keyword evidence="2" id="KW-0808">Transferase</keyword>
<evidence type="ECO:0000256" key="1">
    <source>
        <dbReference type="ARBA" id="ARBA00001933"/>
    </source>
</evidence>
<evidence type="ECO:0000313" key="6">
    <source>
        <dbReference type="Proteomes" id="UP000095283"/>
    </source>
</evidence>
<evidence type="ECO:0000256" key="5">
    <source>
        <dbReference type="ARBA" id="ARBA00023266"/>
    </source>
</evidence>
<proteinExistence type="predicted"/>
<keyword evidence="5" id="KW-0711">Selenium</keyword>
<evidence type="ECO:0000256" key="4">
    <source>
        <dbReference type="ARBA" id="ARBA00022917"/>
    </source>
</evidence>
<name>A0A1I7XMX3_HETBA</name>